<dbReference type="RefSeq" id="XP_004697204.1">
    <property type="nucleotide sequence ID" value="XM_004697147.4"/>
</dbReference>
<dbReference type="PANTHER" id="PTHR11969:SF6">
    <property type="entry name" value="MAX DIMERIZATION PROTEIN 3"/>
    <property type="match status" value="1"/>
</dbReference>
<feature type="compositionally biased region" description="Low complexity" evidence="9">
    <location>
        <begin position="126"/>
        <end position="138"/>
    </location>
</feature>
<dbReference type="Gene3D" id="4.10.280.10">
    <property type="entry name" value="Helix-loop-helix DNA-binding domain"/>
    <property type="match status" value="1"/>
</dbReference>
<dbReference type="SMART" id="SM00353">
    <property type="entry name" value="HLH"/>
    <property type="match status" value="1"/>
</dbReference>
<keyword evidence="2" id="KW-0678">Repressor</keyword>
<evidence type="ECO:0000256" key="7">
    <source>
        <dbReference type="ARBA" id="ARBA00040424"/>
    </source>
</evidence>
<dbReference type="InterPro" id="IPR011598">
    <property type="entry name" value="bHLH_dom"/>
</dbReference>
<organism evidence="11 12">
    <name type="scientific">Echinops telfairi</name>
    <name type="common">Lesser hedgehog tenrec</name>
    <dbReference type="NCBI Taxonomy" id="9371"/>
    <lineage>
        <taxon>Eukaryota</taxon>
        <taxon>Metazoa</taxon>
        <taxon>Chordata</taxon>
        <taxon>Craniata</taxon>
        <taxon>Vertebrata</taxon>
        <taxon>Euteleostomi</taxon>
        <taxon>Mammalia</taxon>
        <taxon>Eutheria</taxon>
        <taxon>Afrotheria</taxon>
        <taxon>Tenrecidae</taxon>
        <taxon>Tenrecinae</taxon>
        <taxon>Echinops</taxon>
    </lineage>
</organism>
<keyword evidence="4" id="KW-0238">DNA-binding</keyword>
<reference evidence="12" key="1">
    <citation type="submission" date="2025-08" db="UniProtKB">
        <authorList>
            <consortium name="RefSeq"/>
        </authorList>
    </citation>
    <scope>IDENTIFICATION</scope>
</reference>
<evidence type="ECO:0000256" key="8">
    <source>
        <dbReference type="ARBA" id="ARBA00041430"/>
    </source>
</evidence>
<protein>
    <recommendedName>
        <fullName evidence="7">Max dimerization protein 3</fullName>
    </recommendedName>
    <alternativeName>
        <fullName evidence="8">Max-associated protein 3</fullName>
    </alternativeName>
</protein>
<keyword evidence="3" id="KW-0805">Transcription regulation</keyword>
<dbReference type="Proteomes" id="UP000694863">
    <property type="component" value="Unplaced"/>
</dbReference>
<feature type="region of interest" description="Disordered" evidence="9">
    <location>
        <begin position="122"/>
        <end position="168"/>
    </location>
</feature>
<evidence type="ECO:0000256" key="5">
    <source>
        <dbReference type="ARBA" id="ARBA00023163"/>
    </source>
</evidence>
<feature type="region of interest" description="Disordered" evidence="9">
    <location>
        <begin position="29"/>
        <end position="67"/>
    </location>
</feature>
<dbReference type="PROSITE" id="PS50888">
    <property type="entry name" value="BHLH"/>
    <property type="match status" value="1"/>
</dbReference>
<sequence length="210" mass="24146">MEPVASNIQVLLQAAEYLERREREAEHGYASLCPHRNPGSIHRRKKRAPQAPGTLDSGRSVHNELEKRRRAQLKRCLEQLKQQMPLGSDCARYTTLSLLRRARVHIQKLEEQERRAQRLKEKLRSRQQSLQQQLEQLRAPAGLGERERLRADSLDSSGLSSERWDSDQEDLEVDVESLVFGGKAELLRGFSAGQEHSYSHNFSQGDDAWL</sequence>
<evidence type="ECO:0000256" key="3">
    <source>
        <dbReference type="ARBA" id="ARBA00023015"/>
    </source>
</evidence>
<evidence type="ECO:0000313" key="12">
    <source>
        <dbReference type="RefSeq" id="XP_004697204.1"/>
    </source>
</evidence>
<evidence type="ECO:0000256" key="6">
    <source>
        <dbReference type="ARBA" id="ARBA00023242"/>
    </source>
</evidence>
<dbReference type="InterPro" id="IPR036638">
    <property type="entry name" value="HLH_DNA-bd_sf"/>
</dbReference>
<name>A0ABM0ICU2_ECHTE</name>
<feature type="domain" description="BHLH" evidence="10">
    <location>
        <begin position="57"/>
        <end position="109"/>
    </location>
</feature>
<dbReference type="PANTHER" id="PTHR11969">
    <property type="entry name" value="MAX DIMERIZATION, MAD"/>
    <property type="match status" value="1"/>
</dbReference>
<evidence type="ECO:0000256" key="1">
    <source>
        <dbReference type="ARBA" id="ARBA00004123"/>
    </source>
</evidence>
<dbReference type="SUPFAM" id="SSF47459">
    <property type="entry name" value="HLH, helix-loop-helix DNA-binding domain"/>
    <property type="match status" value="1"/>
</dbReference>
<evidence type="ECO:0000313" key="11">
    <source>
        <dbReference type="Proteomes" id="UP000694863"/>
    </source>
</evidence>
<evidence type="ECO:0000256" key="4">
    <source>
        <dbReference type="ARBA" id="ARBA00023125"/>
    </source>
</evidence>
<evidence type="ECO:0000259" key="10">
    <source>
        <dbReference type="PROSITE" id="PS50888"/>
    </source>
</evidence>
<evidence type="ECO:0000256" key="9">
    <source>
        <dbReference type="SAM" id="MobiDB-lite"/>
    </source>
</evidence>
<gene>
    <name evidence="12" type="primary">MXD3</name>
</gene>
<dbReference type="Pfam" id="PF00010">
    <property type="entry name" value="HLH"/>
    <property type="match status" value="1"/>
</dbReference>
<accession>A0ABM0ICU2</accession>
<keyword evidence="6" id="KW-0539">Nucleus</keyword>
<evidence type="ECO:0000256" key="2">
    <source>
        <dbReference type="ARBA" id="ARBA00022491"/>
    </source>
</evidence>
<dbReference type="GeneID" id="101660928"/>
<comment type="subcellular location">
    <subcellularLocation>
        <location evidence="1">Nucleus</location>
    </subcellularLocation>
</comment>
<keyword evidence="5" id="KW-0804">Transcription</keyword>
<keyword evidence="11" id="KW-1185">Reference proteome</keyword>
<proteinExistence type="predicted"/>
<feature type="compositionally biased region" description="Basic and acidic residues" evidence="9">
    <location>
        <begin position="144"/>
        <end position="153"/>
    </location>
</feature>